<dbReference type="InterPro" id="IPR002075">
    <property type="entry name" value="NTF2_dom"/>
</dbReference>
<evidence type="ECO:0000256" key="3">
    <source>
        <dbReference type="ARBA" id="ARBA00022448"/>
    </source>
</evidence>
<dbReference type="Pfam" id="PF24048">
    <property type="entry name" value="LRR_NXF1-5"/>
    <property type="match status" value="1"/>
</dbReference>
<dbReference type="PROSITE" id="PS51281">
    <property type="entry name" value="TAP_C"/>
    <property type="match status" value="1"/>
</dbReference>
<evidence type="ECO:0000313" key="11">
    <source>
        <dbReference type="EMBL" id="KFX43039.1"/>
    </source>
</evidence>
<keyword evidence="5" id="KW-0677">Repeat</keyword>
<evidence type="ECO:0000256" key="2">
    <source>
        <dbReference type="ARBA" id="ARBA00009285"/>
    </source>
</evidence>
<evidence type="ECO:0000256" key="6">
    <source>
        <dbReference type="ARBA" id="ARBA00022816"/>
    </source>
</evidence>
<evidence type="ECO:0000256" key="5">
    <source>
        <dbReference type="ARBA" id="ARBA00022737"/>
    </source>
</evidence>
<organism evidence="11">
    <name type="scientific">Talaromyces marneffei PM1</name>
    <dbReference type="NCBI Taxonomy" id="1077442"/>
    <lineage>
        <taxon>Eukaryota</taxon>
        <taxon>Fungi</taxon>
        <taxon>Dikarya</taxon>
        <taxon>Ascomycota</taxon>
        <taxon>Pezizomycotina</taxon>
        <taxon>Eurotiomycetes</taxon>
        <taxon>Eurotiomycetidae</taxon>
        <taxon>Eurotiales</taxon>
        <taxon>Trichocomaceae</taxon>
        <taxon>Talaromyces</taxon>
        <taxon>Talaromyces sect. Talaromyces</taxon>
    </lineage>
</organism>
<dbReference type="EMBL" id="JPOX01000038">
    <property type="protein sequence ID" value="KFX43039.1"/>
    <property type="molecule type" value="Genomic_DNA"/>
</dbReference>
<dbReference type="Gene3D" id="1.10.8.10">
    <property type="entry name" value="DNA helicase RuvA subunit, C-terminal domain"/>
    <property type="match status" value="1"/>
</dbReference>
<dbReference type="PANTHER" id="PTHR10662:SF22">
    <property type="entry name" value="NUCLEAR RNA EXPORT FACTOR 1"/>
    <property type="match status" value="1"/>
</dbReference>
<dbReference type="InterPro" id="IPR009060">
    <property type="entry name" value="UBA-like_sf"/>
</dbReference>
<feature type="compositionally biased region" description="Basic and acidic residues" evidence="8">
    <location>
        <begin position="68"/>
        <end position="78"/>
    </location>
</feature>
<dbReference type="Gene3D" id="3.80.10.10">
    <property type="entry name" value="Ribonuclease Inhibitor"/>
    <property type="match status" value="1"/>
</dbReference>
<accession>A0A093UZA7</accession>
<dbReference type="Gene3D" id="3.10.450.50">
    <property type="match status" value="1"/>
</dbReference>
<dbReference type="InterPro" id="IPR032710">
    <property type="entry name" value="NTF2-like_dom_sf"/>
</dbReference>
<dbReference type="InterPro" id="IPR018222">
    <property type="entry name" value="Nuclear_transport_factor_2_euk"/>
</dbReference>
<dbReference type="PROSITE" id="PS51450">
    <property type="entry name" value="LRR"/>
    <property type="match status" value="1"/>
</dbReference>
<dbReference type="AlphaFoldDB" id="A0A093UZA7"/>
<dbReference type="Pfam" id="PF03943">
    <property type="entry name" value="TAP_C"/>
    <property type="match status" value="1"/>
</dbReference>
<dbReference type="InterPro" id="IPR030217">
    <property type="entry name" value="NXF_fam"/>
</dbReference>
<evidence type="ECO:0000256" key="1">
    <source>
        <dbReference type="ARBA" id="ARBA00004123"/>
    </source>
</evidence>
<feature type="region of interest" description="Disordered" evidence="8">
    <location>
        <begin position="1"/>
        <end position="78"/>
    </location>
</feature>
<evidence type="ECO:0000256" key="4">
    <source>
        <dbReference type="ARBA" id="ARBA00022614"/>
    </source>
</evidence>
<evidence type="ECO:0000256" key="8">
    <source>
        <dbReference type="SAM" id="MobiDB-lite"/>
    </source>
</evidence>
<dbReference type="FunFam" id="3.10.450.50:FF:000013">
    <property type="entry name" value="mRNA export factor mex67"/>
    <property type="match status" value="1"/>
</dbReference>
<keyword evidence="4" id="KW-0433">Leucine-rich repeat</keyword>
<keyword evidence="3" id="KW-0813">Transport</keyword>
<name>A0A093UZA7_TALMA</name>
<reference evidence="11" key="1">
    <citation type="journal article" date="2014" name="PLoS Genet.">
        <title>Signature Gene Expression Reveals Novel Clues to the Molecular Mechanisms of Dimorphic Transition in Penicillium marneffei.</title>
        <authorList>
            <person name="Yang E."/>
            <person name="Wang G."/>
            <person name="Cai J."/>
            <person name="Woo P.C."/>
            <person name="Lau S.K."/>
            <person name="Yuen K.-Y."/>
            <person name="Chow W.-N."/>
            <person name="Lin X."/>
        </authorList>
    </citation>
    <scope>NUCLEOTIDE SEQUENCE [LARGE SCALE GENOMIC DNA]</scope>
    <source>
        <strain evidence="11">PM1</strain>
    </source>
</reference>
<dbReference type="PROSITE" id="PS50177">
    <property type="entry name" value="NTF2_DOMAIN"/>
    <property type="match status" value="1"/>
</dbReference>
<feature type="compositionally biased region" description="Basic residues" evidence="8">
    <location>
        <begin position="58"/>
        <end position="67"/>
    </location>
</feature>
<dbReference type="HOGENOM" id="CLU_024991_1_0_1"/>
<sequence length="665" mass="73643">MPMLGVSSRNTPNMARSKVAGPSRSGGPSRGGIRKRGAPTRTDRDGDLDMGASTQRGRGGKRARGHGPSRDLASRMELDRDRIRKAISSGDATSQANIRQGVTKARTEEFSITGWKESKASTNSDGGIRSLIDWLEKKLFSTKPGRKNIIKVCAISALAHRVEGDTLVVTVRPELVDRMSQINGFTFAGAELTVEKYDETPSISTDEMKKRLKAFLANRFLPANKILNLQNLAADPILLEMGLFKTPTSETKFYQALMKVWSLEFPSEQASRDAVENLSLANNGLTNINPITTLSQNFPNLKALDLSNNNIQDEKALDKWRWKFRQLEFIDLTNNPFSSLGSFKDTMMKWYPKLKTLNNIQVRTDEEVAAQNRAPIPVQPPFFKDEGNIAETFIRNFFLGFDKDRNGTLNLYYDNNSSFSYNVNPVAPRSAQDVTTTPAPGWDSWIKGSRNLKKIHHLAARMSRMYVGIEKIRDIWNTMPQTQHPGLDQPAQWLIECHLIPCLPDATGQSPSGVGGFLITIHGQFDESSGGKVETRSFDRTFILGPSPGPENVKVISDMLTLRAYGGYTAWDVNTKIDTAPAAGAPPAHPEAPQGYGMPAPGKPDVQVQQEQLVLQLSFATQLKLEFSQRALVQHNWSIEGALRAFEESKAQNQIPAEAFVALAP</sequence>
<evidence type="ECO:0000256" key="7">
    <source>
        <dbReference type="ARBA" id="ARBA00023242"/>
    </source>
</evidence>
<dbReference type="eggNOG" id="KOG3763">
    <property type="taxonomic scope" value="Eukaryota"/>
</dbReference>
<dbReference type="SMART" id="SM00804">
    <property type="entry name" value="TAP_C"/>
    <property type="match status" value="1"/>
</dbReference>
<feature type="domain" description="TAP-C" evidence="10">
    <location>
        <begin position="608"/>
        <end position="663"/>
    </location>
</feature>
<dbReference type="GO" id="GO:0016973">
    <property type="term" value="P:poly(A)+ mRNA export from nucleus"/>
    <property type="evidence" value="ECO:0007669"/>
    <property type="project" value="TreeGrafter"/>
</dbReference>
<comment type="caution">
    <text evidence="11">The sequence shown here is derived from an EMBL/GenBank/DDBJ whole genome shotgun (WGS) entry which is preliminary data.</text>
</comment>
<dbReference type="InterPro" id="IPR057125">
    <property type="entry name" value="NXF1/2/3/5-like_LRR"/>
</dbReference>
<comment type="subcellular location">
    <subcellularLocation>
        <location evidence="1">Nucleus</location>
    </subcellularLocation>
</comment>
<dbReference type="SUPFAM" id="SSF54427">
    <property type="entry name" value="NTF2-like"/>
    <property type="match status" value="1"/>
</dbReference>
<dbReference type="Pfam" id="PF22602">
    <property type="entry name" value="NXF_NTF2"/>
    <property type="match status" value="1"/>
</dbReference>
<proteinExistence type="inferred from homology"/>
<dbReference type="InterPro" id="IPR005637">
    <property type="entry name" value="TAP_C_dom"/>
</dbReference>
<dbReference type="SUPFAM" id="SSF46934">
    <property type="entry name" value="UBA-like"/>
    <property type="match status" value="1"/>
</dbReference>
<dbReference type="GO" id="GO:0005634">
    <property type="term" value="C:nucleus"/>
    <property type="evidence" value="ECO:0007669"/>
    <property type="project" value="UniProtKB-SubCell"/>
</dbReference>
<evidence type="ECO:0000259" key="10">
    <source>
        <dbReference type="PROSITE" id="PS51281"/>
    </source>
</evidence>
<dbReference type="InterPro" id="IPR001611">
    <property type="entry name" value="Leu-rich_rpt"/>
</dbReference>
<dbReference type="PANTHER" id="PTHR10662">
    <property type="entry name" value="NUCLEAR RNA EXPORT FACTOR"/>
    <property type="match status" value="1"/>
</dbReference>
<dbReference type="CDD" id="cd14342">
    <property type="entry name" value="UBA_TAP-C"/>
    <property type="match status" value="1"/>
</dbReference>
<keyword evidence="7" id="KW-0539">Nucleus</keyword>
<dbReference type="GO" id="GO:0003723">
    <property type="term" value="F:RNA binding"/>
    <property type="evidence" value="ECO:0007669"/>
    <property type="project" value="TreeGrafter"/>
</dbReference>
<protein>
    <submittedName>
        <fullName evidence="11">mRNA export factor MEX67</fullName>
    </submittedName>
</protein>
<dbReference type="InterPro" id="IPR032675">
    <property type="entry name" value="LRR_dom_sf"/>
</dbReference>
<comment type="similarity">
    <text evidence="2">Belongs to the NXF family.</text>
</comment>
<dbReference type="SUPFAM" id="SSF52058">
    <property type="entry name" value="L domain-like"/>
    <property type="match status" value="1"/>
</dbReference>
<evidence type="ECO:0000259" key="9">
    <source>
        <dbReference type="PROSITE" id="PS50177"/>
    </source>
</evidence>
<gene>
    <name evidence="11" type="ORF">GQ26_0380200</name>
</gene>
<keyword evidence="6" id="KW-0509">mRNA transport</keyword>
<feature type="domain" description="NTF2" evidence="9">
    <location>
        <begin position="389"/>
        <end position="562"/>
    </location>
</feature>